<proteinExistence type="predicted"/>
<dbReference type="EMBL" id="CP076724">
    <property type="protein sequence ID" value="QWV97489.1"/>
    <property type="molecule type" value="Genomic_DNA"/>
</dbReference>
<feature type="transmembrane region" description="Helical" evidence="2">
    <location>
        <begin position="20"/>
        <end position="40"/>
    </location>
</feature>
<dbReference type="Proteomes" id="UP000683493">
    <property type="component" value="Chromosome"/>
</dbReference>
<feature type="region of interest" description="Disordered" evidence="1">
    <location>
        <begin position="57"/>
        <end position="96"/>
    </location>
</feature>
<gene>
    <name evidence="3" type="ORF">KP005_19475</name>
</gene>
<keyword evidence="2" id="KW-1133">Transmembrane helix</keyword>
<organism evidence="3 4">
    <name type="scientific">Geomonas diazotrophica</name>
    <dbReference type="NCBI Taxonomy" id="2843197"/>
    <lineage>
        <taxon>Bacteria</taxon>
        <taxon>Pseudomonadati</taxon>
        <taxon>Thermodesulfobacteriota</taxon>
        <taxon>Desulfuromonadia</taxon>
        <taxon>Geobacterales</taxon>
        <taxon>Geobacteraceae</taxon>
        <taxon>Geomonas</taxon>
    </lineage>
</organism>
<sequence>MERTPDYDEHQELRSPWEWVILIAFSASIMGFGWLVYLLVQDAPRRWDFGQLPDAPAESIYSSEQPRRKAQRQIRPLPEAVPLPPRGQSGKREGDR</sequence>
<evidence type="ECO:0008006" key="5">
    <source>
        <dbReference type="Google" id="ProtNLM"/>
    </source>
</evidence>
<keyword evidence="4" id="KW-1185">Reference proteome</keyword>
<evidence type="ECO:0000313" key="4">
    <source>
        <dbReference type="Proteomes" id="UP000683493"/>
    </source>
</evidence>
<keyword evidence="2" id="KW-0472">Membrane</keyword>
<evidence type="ECO:0000256" key="1">
    <source>
        <dbReference type="SAM" id="MobiDB-lite"/>
    </source>
</evidence>
<protein>
    <recommendedName>
        <fullName evidence="5">Cbb3-type cytochrome c oxidase subunit 3</fullName>
    </recommendedName>
</protein>
<evidence type="ECO:0000256" key="2">
    <source>
        <dbReference type="SAM" id="Phobius"/>
    </source>
</evidence>
<keyword evidence="2" id="KW-0812">Transmembrane</keyword>
<name>A0ABX8JGG6_9BACT</name>
<accession>A0ABX8JGG6</accession>
<evidence type="ECO:0000313" key="3">
    <source>
        <dbReference type="EMBL" id="QWV97489.1"/>
    </source>
</evidence>
<reference evidence="3 4" key="1">
    <citation type="submission" date="2021-06" db="EMBL/GenBank/DDBJ databases">
        <title>Gemonas diversity in paddy soil.</title>
        <authorList>
            <person name="Liu G."/>
        </authorList>
    </citation>
    <scope>NUCLEOTIDE SEQUENCE [LARGE SCALE GENOMIC DNA]</scope>
    <source>
        <strain evidence="3 4">RG29</strain>
    </source>
</reference>